<evidence type="ECO:0000256" key="1">
    <source>
        <dbReference type="ARBA" id="ARBA00010062"/>
    </source>
</evidence>
<accession>A0A1M7FYI5</accession>
<proteinExistence type="inferred from homology"/>
<evidence type="ECO:0000256" key="2">
    <source>
        <dbReference type="ARBA" id="ARBA00022729"/>
    </source>
</evidence>
<dbReference type="RefSeq" id="WP_079586792.1">
    <property type="nucleotide sequence ID" value="NZ_FNTI01000001.1"/>
</dbReference>
<dbReference type="PANTHER" id="PTHR47235:SF1">
    <property type="entry name" value="BLR6548 PROTEIN"/>
    <property type="match status" value="1"/>
</dbReference>
<dbReference type="InterPro" id="IPR028082">
    <property type="entry name" value="Peripla_BP_I"/>
</dbReference>
<dbReference type="Proteomes" id="UP000183208">
    <property type="component" value="Unassembled WGS sequence"/>
</dbReference>
<dbReference type="Gene3D" id="3.40.50.2300">
    <property type="match status" value="2"/>
</dbReference>
<protein>
    <submittedName>
        <fullName evidence="5">ABC-type branched-chain amino acid transport system, substrate-binding protein</fullName>
    </submittedName>
</protein>
<keyword evidence="2 3" id="KW-0732">Signal</keyword>
<dbReference type="AlphaFoldDB" id="A0A1M7FYI5"/>
<organism evidence="5 6">
    <name type="scientific">Bradyrhizobium lablabi</name>
    <dbReference type="NCBI Taxonomy" id="722472"/>
    <lineage>
        <taxon>Bacteria</taxon>
        <taxon>Pseudomonadati</taxon>
        <taxon>Pseudomonadota</taxon>
        <taxon>Alphaproteobacteria</taxon>
        <taxon>Hyphomicrobiales</taxon>
        <taxon>Nitrobacteraceae</taxon>
        <taxon>Bradyrhizobium</taxon>
    </lineage>
</organism>
<evidence type="ECO:0000256" key="3">
    <source>
        <dbReference type="SAM" id="SignalP"/>
    </source>
</evidence>
<dbReference type="CDD" id="cd06343">
    <property type="entry name" value="PBP1_ABC_ligand_binding-like"/>
    <property type="match status" value="1"/>
</dbReference>
<evidence type="ECO:0000313" key="5">
    <source>
        <dbReference type="EMBL" id="SEE12831.1"/>
    </source>
</evidence>
<gene>
    <name evidence="5" type="ORF">SAMN05444171_6353</name>
</gene>
<dbReference type="OrthoDB" id="8253799at2"/>
<dbReference type="EMBL" id="FNTI01000001">
    <property type="protein sequence ID" value="SEE12831.1"/>
    <property type="molecule type" value="Genomic_DNA"/>
</dbReference>
<comment type="similarity">
    <text evidence="1">Belongs to the leucine-binding protein family.</text>
</comment>
<dbReference type="Pfam" id="PF13458">
    <property type="entry name" value="Peripla_BP_6"/>
    <property type="match status" value="1"/>
</dbReference>
<name>A0A1M7FYI5_9BRAD</name>
<dbReference type="PANTHER" id="PTHR47235">
    <property type="entry name" value="BLR6548 PROTEIN"/>
    <property type="match status" value="1"/>
</dbReference>
<feature type="domain" description="Leucine-binding protein" evidence="4">
    <location>
        <begin position="39"/>
        <end position="391"/>
    </location>
</feature>
<feature type="signal peptide" evidence="3">
    <location>
        <begin position="1"/>
        <end position="27"/>
    </location>
</feature>
<dbReference type="SUPFAM" id="SSF53822">
    <property type="entry name" value="Periplasmic binding protein-like I"/>
    <property type="match status" value="1"/>
</dbReference>
<feature type="chain" id="PRO_5030031923" evidence="3">
    <location>
        <begin position="28"/>
        <end position="408"/>
    </location>
</feature>
<dbReference type="InterPro" id="IPR028081">
    <property type="entry name" value="Leu-bd"/>
</dbReference>
<evidence type="ECO:0000259" key="4">
    <source>
        <dbReference type="Pfam" id="PF13458"/>
    </source>
</evidence>
<sequence>MKSVSRRSVVALGATALLAGIGGRAKAAGTYGPGVSDTEIKLGTTAYYSGPASTAAAYGLAQVAYFQMVNDRGGINGRRVNLISLDNAFSPPKALEQTRKLVESDEVFAIAGSLGTPTNVAIQKYLNGKGVPNLFLTSGAERFNDPKEFPWIVPFYPIYAAQGALFARHILQERPSARIAMQYENDDLGRDYVKGLKQGLGDKAAMIVKELSHELSDPTIDAQIVDFKGAGADVLIQFTQSKFAAQAIRVAAGLNWHPLHIVASNAGSIGTTFIPAGAEASKGVITATWERNPADPTQAEHPAVKDFKTFAARYMPNLDLNNAAALPGYNNAWMIEQVLKRCGDELTRENLLKQATTLKGLEPPMFIDGIGVYNSPTDYRAIHHLQLTRFDGTTLAPIGKPVLLDDIS</sequence>
<evidence type="ECO:0000313" key="6">
    <source>
        <dbReference type="Proteomes" id="UP000183208"/>
    </source>
</evidence>
<reference evidence="5 6" key="1">
    <citation type="submission" date="2016-10" db="EMBL/GenBank/DDBJ databases">
        <authorList>
            <person name="de Groot N.N."/>
        </authorList>
    </citation>
    <scope>NUCLEOTIDE SEQUENCE [LARGE SCALE GENOMIC DNA]</scope>
    <source>
        <strain evidence="5 6">GAS522</strain>
    </source>
</reference>